<feature type="domain" description="MATH" evidence="4">
    <location>
        <begin position="46"/>
        <end position="140"/>
    </location>
</feature>
<evidence type="ECO:0000313" key="6">
    <source>
        <dbReference type="EMBL" id="CAD1825977.1"/>
    </source>
</evidence>
<dbReference type="AlphaFoldDB" id="A0A6V7P583"/>
<dbReference type="CDD" id="cd00121">
    <property type="entry name" value="MATH"/>
    <property type="match status" value="1"/>
</dbReference>
<evidence type="ECO:0000256" key="3">
    <source>
        <dbReference type="SAM" id="MobiDB-lite"/>
    </source>
</evidence>
<dbReference type="Gene3D" id="2.60.210.10">
    <property type="entry name" value="Apoptosis, Tumor Necrosis Factor Receptor Associated Protein 2, Chain A"/>
    <property type="match status" value="1"/>
</dbReference>
<feature type="region of interest" description="Disordered" evidence="3">
    <location>
        <begin position="1"/>
        <end position="36"/>
    </location>
</feature>
<evidence type="ECO:0000259" key="5">
    <source>
        <dbReference type="Pfam" id="PF24570"/>
    </source>
</evidence>
<evidence type="ECO:0000256" key="2">
    <source>
        <dbReference type="ARBA" id="ARBA00010846"/>
    </source>
</evidence>
<dbReference type="Pfam" id="PF22486">
    <property type="entry name" value="MATH_2"/>
    <property type="match status" value="1"/>
</dbReference>
<dbReference type="Pfam" id="PF24570">
    <property type="entry name" value="BACK_BPM_SPOP"/>
    <property type="match status" value="1"/>
</dbReference>
<accession>A0A6V7P583</accession>
<sequence length="251" mass="27834">MSSSASSSTWKMEKVTDPTCSGSPTTPGQGDDGRRQAHPIGHLQCRGFNWTLACFLDGQDEHCAGWMSLVLRLETDAVPVRALLKLSLLDPQRSCPFTRTIIDVFAKQHSGRGIGKFIRRADFETSQFLRDDCFAVHCAVTVVKSPLGGLCFISSTQIPALVYGRATDDDDGVLLQFDGSAPSRCRRSIRLERLRLVCEYKLCRNIRVNTVANTLALAEQHRCGRLKAACLNFIASPGRWLRLSKRMDLST</sequence>
<feature type="compositionally biased region" description="Polar residues" evidence="3">
    <location>
        <begin position="18"/>
        <end position="28"/>
    </location>
</feature>
<dbReference type="SUPFAM" id="SSF49599">
    <property type="entry name" value="TRAF domain-like"/>
    <property type="match status" value="1"/>
</dbReference>
<dbReference type="GO" id="GO:0016567">
    <property type="term" value="P:protein ubiquitination"/>
    <property type="evidence" value="ECO:0007669"/>
    <property type="project" value="InterPro"/>
</dbReference>
<comment type="similarity">
    <text evidence="2">Belongs to the Tdpoz family.</text>
</comment>
<comment type="pathway">
    <text evidence="1">Protein modification; protein ubiquitination.</text>
</comment>
<feature type="domain" description="BPM/SPOP BACK" evidence="5">
    <location>
        <begin position="210"/>
        <end position="239"/>
    </location>
</feature>
<dbReference type="EMBL" id="LR862145">
    <property type="protein sequence ID" value="CAD1825977.1"/>
    <property type="molecule type" value="Genomic_DNA"/>
</dbReference>
<organism evidence="6">
    <name type="scientific">Ananas comosus var. bracteatus</name>
    <name type="common">red pineapple</name>
    <dbReference type="NCBI Taxonomy" id="296719"/>
    <lineage>
        <taxon>Eukaryota</taxon>
        <taxon>Viridiplantae</taxon>
        <taxon>Streptophyta</taxon>
        <taxon>Embryophyta</taxon>
        <taxon>Tracheophyta</taxon>
        <taxon>Spermatophyta</taxon>
        <taxon>Magnoliopsida</taxon>
        <taxon>Liliopsida</taxon>
        <taxon>Poales</taxon>
        <taxon>Bromeliaceae</taxon>
        <taxon>Bromelioideae</taxon>
        <taxon>Ananas</taxon>
    </lineage>
</organism>
<dbReference type="InterPro" id="IPR056423">
    <property type="entry name" value="BACK_BPM_SPOP"/>
</dbReference>
<dbReference type="PANTHER" id="PTHR26379:SF187">
    <property type="entry name" value="OS07G0655300 PROTEIN"/>
    <property type="match status" value="1"/>
</dbReference>
<reference evidence="6" key="1">
    <citation type="submission" date="2020-07" db="EMBL/GenBank/DDBJ databases">
        <authorList>
            <person name="Lin J."/>
        </authorList>
    </citation>
    <scope>NUCLEOTIDE SEQUENCE</scope>
</reference>
<gene>
    <name evidence="6" type="ORF">CB5_LOCUS9188</name>
</gene>
<proteinExistence type="inferred from homology"/>
<dbReference type="PANTHER" id="PTHR26379">
    <property type="entry name" value="BTB/POZ AND MATH DOMAIN-CONTAINING PROTEIN 1"/>
    <property type="match status" value="1"/>
</dbReference>
<dbReference type="InterPro" id="IPR008974">
    <property type="entry name" value="TRAF-like"/>
</dbReference>
<dbReference type="Gene3D" id="6.10.250.3030">
    <property type="match status" value="1"/>
</dbReference>
<evidence type="ECO:0000256" key="1">
    <source>
        <dbReference type="ARBA" id="ARBA00004906"/>
    </source>
</evidence>
<dbReference type="InterPro" id="IPR002083">
    <property type="entry name" value="MATH/TRAF_dom"/>
</dbReference>
<dbReference type="InterPro" id="IPR045005">
    <property type="entry name" value="BPM1-6"/>
</dbReference>
<evidence type="ECO:0000259" key="4">
    <source>
        <dbReference type="Pfam" id="PF22486"/>
    </source>
</evidence>
<name>A0A6V7P583_ANACO</name>
<protein>
    <submittedName>
        <fullName evidence="6">Uncharacterized protein</fullName>
    </submittedName>
</protein>